<proteinExistence type="predicted"/>
<dbReference type="InterPro" id="IPR000719">
    <property type="entry name" value="Prot_kinase_dom"/>
</dbReference>
<feature type="domain" description="Protein kinase" evidence="2">
    <location>
        <begin position="509"/>
        <end position="791"/>
    </location>
</feature>
<feature type="region of interest" description="Disordered" evidence="1">
    <location>
        <begin position="303"/>
        <end position="349"/>
    </location>
</feature>
<sequence>MQPHSAPAHGAGHLLQVSRNAATQVFTTLQARGVASQLDFEHRHEVNDVNAYLEQDILNRVVIPSDAFLEQILSLDADGLAKLKENEFKKVKEDERCGRDWQVYVKTFGNPNTKETALYGPLVNFINSVLAVLFPYKRSRPLVFYNGSEKPTRGCYTTRKPDIPEGEAPNHVDIDVRKMHIYWPTLDTWLELKRTLKGSMALDTRQPVVSMKLDGEALSFTSTRLRKSHLPRTVCQLYPFYVYQLRSPSTASSSRGIEAQAVQTSQQDVQTSFHGLLADVTANNPPETPVEPTAGISTLVESHENAASDNQSDSNREKKRQKGKGGRKLPKLTKGRASSDEMDPDEEDNLVDTDRQFHTQLQCAGYGLEMLSSGLIKSHSVGIIMDSPVGIKSTFLQLAYYDRSKVILSEAIEIAKADDDDLSQAHNLDLFLAVLHQLCTLSDREQGRFQSNGDGKLFPTIKPPINPRYPVSRAPPIDDRSQNFSGSNAFHGCELLVDDKTFKLGEILYRAHGIIGRGTTVIRAKCDGEDVIVKLSFPGVNRPSEASLINEVREMAENSGHHWALNHLPKIPWSKDYELTDTPQSRLAVYLKNAHIPYKLRLLRITAQEPLKSITDPDFLKDQADYAQVFFDILQIHRWLIDHPKIFHRDISLTNIMYRKEGNVVYGVLNDLDLSTRLPPPDKATSQQRTGTKPYMSHDLLNVRWDKGHAYRHDLESLFYVMLIFCSNYDLKKVGPKNKKEPRLVQVHQYYGQWFSATNFDVYQFKGSWLRDASQKIQVTPFFSGFGNIFYLESLRKILAKGHSAKDDFTAEKESYLQAKEQGILAADDRSIDPGDFDWCTLNGNVTYEQFKRIMKDFCIPLATSPPSNKWRTLNLLTRYENHLPLNPSIFQPRPKSNPTTAN</sequence>
<dbReference type="EMBL" id="ML179151">
    <property type="protein sequence ID" value="THU97649.1"/>
    <property type="molecule type" value="Genomic_DNA"/>
</dbReference>
<name>A0A4S8M5W9_DENBC</name>
<reference evidence="3 4" key="1">
    <citation type="journal article" date="2019" name="Nat. Ecol. Evol.">
        <title>Megaphylogeny resolves global patterns of mushroom evolution.</title>
        <authorList>
            <person name="Varga T."/>
            <person name="Krizsan K."/>
            <person name="Foldi C."/>
            <person name="Dima B."/>
            <person name="Sanchez-Garcia M."/>
            <person name="Sanchez-Ramirez S."/>
            <person name="Szollosi G.J."/>
            <person name="Szarkandi J.G."/>
            <person name="Papp V."/>
            <person name="Albert L."/>
            <person name="Andreopoulos W."/>
            <person name="Angelini C."/>
            <person name="Antonin V."/>
            <person name="Barry K.W."/>
            <person name="Bougher N.L."/>
            <person name="Buchanan P."/>
            <person name="Buyck B."/>
            <person name="Bense V."/>
            <person name="Catcheside P."/>
            <person name="Chovatia M."/>
            <person name="Cooper J."/>
            <person name="Damon W."/>
            <person name="Desjardin D."/>
            <person name="Finy P."/>
            <person name="Geml J."/>
            <person name="Haridas S."/>
            <person name="Hughes K."/>
            <person name="Justo A."/>
            <person name="Karasinski D."/>
            <person name="Kautmanova I."/>
            <person name="Kiss B."/>
            <person name="Kocsube S."/>
            <person name="Kotiranta H."/>
            <person name="LaButti K.M."/>
            <person name="Lechner B.E."/>
            <person name="Liimatainen K."/>
            <person name="Lipzen A."/>
            <person name="Lukacs Z."/>
            <person name="Mihaltcheva S."/>
            <person name="Morgado L.N."/>
            <person name="Niskanen T."/>
            <person name="Noordeloos M.E."/>
            <person name="Ohm R.A."/>
            <person name="Ortiz-Santana B."/>
            <person name="Ovrebo C."/>
            <person name="Racz N."/>
            <person name="Riley R."/>
            <person name="Savchenko A."/>
            <person name="Shiryaev A."/>
            <person name="Soop K."/>
            <person name="Spirin V."/>
            <person name="Szebenyi C."/>
            <person name="Tomsovsky M."/>
            <person name="Tulloss R.E."/>
            <person name="Uehling J."/>
            <person name="Grigoriev I.V."/>
            <person name="Vagvolgyi C."/>
            <person name="Papp T."/>
            <person name="Martin F.M."/>
            <person name="Miettinen O."/>
            <person name="Hibbett D.S."/>
            <person name="Nagy L.G."/>
        </authorList>
    </citation>
    <scope>NUCLEOTIDE SEQUENCE [LARGE SCALE GENOMIC DNA]</scope>
    <source>
        <strain evidence="3 4">CBS 962.96</strain>
    </source>
</reference>
<dbReference type="Pfam" id="PF17667">
    <property type="entry name" value="Pkinase_fungal"/>
    <property type="match status" value="2"/>
</dbReference>
<dbReference type="PANTHER" id="PTHR38248:SF2">
    <property type="entry name" value="FUNK1 11"/>
    <property type="match status" value="1"/>
</dbReference>
<evidence type="ECO:0000259" key="2">
    <source>
        <dbReference type="PROSITE" id="PS50011"/>
    </source>
</evidence>
<dbReference type="Gene3D" id="1.10.510.10">
    <property type="entry name" value="Transferase(Phosphotransferase) domain 1"/>
    <property type="match status" value="1"/>
</dbReference>
<feature type="compositionally biased region" description="Acidic residues" evidence="1">
    <location>
        <begin position="340"/>
        <end position="349"/>
    </location>
</feature>
<dbReference type="InterPro" id="IPR011009">
    <property type="entry name" value="Kinase-like_dom_sf"/>
</dbReference>
<feature type="compositionally biased region" description="Basic residues" evidence="1">
    <location>
        <begin position="317"/>
        <end position="334"/>
    </location>
</feature>
<evidence type="ECO:0000313" key="4">
    <source>
        <dbReference type="Proteomes" id="UP000297245"/>
    </source>
</evidence>
<organism evidence="3 4">
    <name type="scientific">Dendrothele bispora (strain CBS 962.96)</name>
    <dbReference type="NCBI Taxonomy" id="1314807"/>
    <lineage>
        <taxon>Eukaryota</taxon>
        <taxon>Fungi</taxon>
        <taxon>Dikarya</taxon>
        <taxon>Basidiomycota</taxon>
        <taxon>Agaricomycotina</taxon>
        <taxon>Agaricomycetes</taxon>
        <taxon>Agaricomycetidae</taxon>
        <taxon>Agaricales</taxon>
        <taxon>Agaricales incertae sedis</taxon>
        <taxon>Dendrothele</taxon>
    </lineage>
</organism>
<dbReference type="InterPro" id="IPR040976">
    <property type="entry name" value="Pkinase_fungal"/>
</dbReference>
<dbReference type="OrthoDB" id="5569250at2759"/>
<dbReference type="AlphaFoldDB" id="A0A4S8M5W9"/>
<evidence type="ECO:0000313" key="3">
    <source>
        <dbReference type="EMBL" id="THU97649.1"/>
    </source>
</evidence>
<protein>
    <recommendedName>
        <fullName evidence="2">Protein kinase domain-containing protein</fullName>
    </recommendedName>
</protein>
<dbReference type="GO" id="GO:0004672">
    <property type="term" value="F:protein kinase activity"/>
    <property type="evidence" value="ECO:0007669"/>
    <property type="project" value="InterPro"/>
</dbReference>
<gene>
    <name evidence="3" type="ORF">K435DRAFT_777938</name>
</gene>
<dbReference type="GO" id="GO:0005524">
    <property type="term" value="F:ATP binding"/>
    <property type="evidence" value="ECO:0007669"/>
    <property type="project" value="InterPro"/>
</dbReference>
<dbReference type="PANTHER" id="PTHR38248">
    <property type="entry name" value="FUNK1 6"/>
    <property type="match status" value="1"/>
</dbReference>
<keyword evidence="4" id="KW-1185">Reference proteome</keyword>
<evidence type="ECO:0000256" key="1">
    <source>
        <dbReference type="SAM" id="MobiDB-lite"/>
    </source>
</evidence>
<dbReference type="SUPFAM" id="SSF56112">
    <property type="entry name" value="Protein kinase-like (PK-like)"/>
    <property type="match status" value="1"/>
</dbReference>
<accession>A0A4S8M5W9</accession>
<dbReference type="Proteomes" id="UP000297245">
    <property type="component" value="Unassembled WGS sequence"/>
</dbReference>
<dbReference type="PROSITE" id="PS50011">
    <property type="entry name" value="PROTEIN_KINASE_DOM"/>
    <property type="match status" value="1"/>
</dbReference>